<dbReference type="OrthoDB" id="325501at2759"/>
<feature type="transmembrane region" description="Helical" evidence="1">
    <location>
        <begin position="283"/>
        <end position="304"/>
    </location>
</feature>
<accession>A0A8J8P4Q2</accession>
<evidence type="ECO:0000313" key="2">
    <source>
        <dbReference type="EMBL" id="TNV85964.1"/>
    </source>
</evidence>
<dbReference type="AlphaFoldDB" id="A0A8J8P4Q2"/>
<proteinExistence type="predicted"/>
<evidence type="ECO:0000256" key="1">
    <source>
        <dbReference type="SAM" id="Phobius"/>
    </source>
</evidence>
<dbReference type="EMBL" id="RRYP01001423">
    <property type="protein sequence ID" value="TNV85964.1"/>
    <property type="molecule type" value="Genomic_DNA"/>
</dbReference>
<keyword evidence="1" id="KW-0812">Transmembrane</keyword>
<keyword evidence="1" id="KW-0472">Membrane</keyword>
<sequence>MPSKAPAPTLYSILCKIYDTGIPYKTTTTAILINVLLYNPDNLKNLLILAPYISNFTEYGEITIQMGQPFSKDLEAIDINSLLNITVGTNAEIQRGFKWECETIMESSFVIKITFNDVYSLTEKDFVSIAFLNPELFYNSDNSTTQMKVKLDKNFKIKKFVPEQKAREDNSQFKQLGDSASLGLKSILYANFGMNMVMAASMQLLWSLINSLQLLVRTPLMNLNFPSQIKVFFNSFVMVTNFDILPSQELNELLFKFDHIEYEERFSEMGYDSQNAVDNIGSFIYYFILILGIVSLSGFMKLFASAFGLIRYDVFDKICFQTQSSVRKSPRQSSVEFHPPPMLRNITRLNTQLFNQDQSRKFSSAINYYRVIKVKRSKKKLTGLYLSHSFQWWEQ</sequence>
<gene>
    <name evidence="2" type="ORF">FGO68_gene16628</name>
</gene>
<keyword evidence="3" id="KW-1185">Reference proteome</keyword>
<protein>
    <submittedName>
        <fullName evidence="2">Uncharacterized protein</fullName>
    </submittedName>
</protein>
<evidence type="ECO:0000313" key="3">
    <source>
        <dbReference type="Proteomes" id="UP000785679"/>
    </source>
</evidence>
<name>A0A8J8P4Q2_HALGN</name>
<organism evidence="2 3">
    <name type="scientific">Halteria grandinella</name>
    <dbReference type="NCBI Taxonomy" id="5974"/>
    <lineage>
        <taxon>Eukaryota</taxon>
        <taxon>Sar</taxon>
        <taxon>Alveolata</taxon>
        <taxon>Ciliophora</taxon>
        <taxon>Intramacronucleata</taxon>
        <taxon>Spirotrichea</taxon>
        <taxon>Stichotrichia</taxon>
        <taxon>Sporadotrichida</taxon>
        <taxon>Halteriidae</taxon>
        <taxon>Halteria</taxon>
    </lineage>
</organism>
<keyword evidence="1" id="KW-1133">Transmembrane helix</keyword>
<reference evidence="2" key="1">
    <citation type="submission" date="2019-06" db="EMBL/GenBank/DDBJ databases">
        <authorList>
            <person name="Zheng W."/>
        </authorList>
    </citation>
    <scope>NUCLEOTIDE SEQUENCE</scope>
    <source>
        <strain evidence="2">QDHG01</strain>
    </source>
</reference>
<comment type="caution">
    <text evidence="2">The sequence shown here is derived from an EMBL/GenBank/DDBJ whole genome shotgun (WGS) entry which is preliminary data.</text>
</comment>
<dbReference type="Proteomes" id="UP000785679">
    <property type="component" value="Unassembled WGS sequence"/>
</dbReference>